<feature type="compositionally biased region" description="Pro residues" evidence="6">
    <location>
        <begin position="394"/>
        <end position="408"/>
    </location>
</feature>
<name>A0AAF0DZ61_9BASI</name>
<evidence type="ECO:0000313" key="8">
    <source>
        <dbReference type="EMBL" id="WFD02821.1"/>
    </source>
</evidence>
<keyword evidence="9" id="KW-1185">Reference proteome</keyword>
<reference evidence="8" key="1">
    <citation type="submission" date="2023-03" db="EMBL/GenBank/DDBJ databases">
        <title>Mating type loci evolution in Malassezia.</title>
        <authorList>
            <person name="Coelho M.A."/>
        </authorList>
    </citation>
    <scope>NUCLEOTIDE SEQUENCE</scope>
    <source>
        <strain evidence="8">CBS 7876</strain>
    </source>
</reference>
<feature type="compositionally biased region" description="Polar residues" evidence="6">
    <location>
        <begin position="195"/>
        <end position="211"/>
    </location>
</feature>
<evidence type="ECO:0000256" key="4">
    <source>
        <dbReference type="ARBA" id="ARBA00022833"/>
    </source>
</evidence>
<evidence type="ECO:0000256" key="1">
    <source>
        <dbReference type="ARBA" id="ARBA00022723"/>
    </source>
</evidence>
<dbReference type="FunFam" id="3.30.160.60:FF:000110">
    <property type="entry name" value="Zinc finger protein-like"/>
    <property type="match status" value="1"/>
</dbReference>
<dbReference type="Gene3D" id="3.30.160.60">
    <property type="entry name" value="Classic Zinc Finger"/>
    <property type="match status" value="1"/>
</dbReference>
<dbReference type="PROSITE" id="PS50157">
    <property type="entry name" value="ZINC_FINGER_C2H2_2"/>
    <property type="match status" value="1"/>
</dbReference>
<dbReference type="InterPro" id="IPR013087">
    <property type="entry name" value="Znf_C2H2_type"/>
</dbReference>
<gene>
    <name evidence="8" type="ORF">MOBT1_001506</name>
</gene>
<keyword evidence="4" id="KW-0862">Zinc</keyword>
<dbReference type="Proteomes" id="UP001214603">
    <property type="component" value="Chromosome 2"/>
</dbReference>
<evidence type="ECO:0000256" key="5">
    <source>
        <dbReference type="PROSITE-ProRule" id="PRU00042"/>
    </source>
</evidence>
<protein>
    <recommendedName>
        <fullName evidence="7">C2H2-type domain-containing protein</fullName>
    </recommendedName>
</protein>
<dbReference type="EMBL" id="CP119935">
    <property type="protein sequence ID" value="WFD02821.1"/>
    <property type="molecule type" value="Genomic_DNA"/>
</dbReference>
<feature type="compositionally biased region" description="Basic and acidic residues" evidence="6">
    <location>
        <begin position="354"/>
        <end position="363"/>
    </location>
</feature>
<feature type="region of interest" description="Disordered" evidence="6">
    <location>
        <begin position="249"/>
        <end position="295"/>
    </location>
</feature>
<dbReference type="InterPro" id="IPR036236">
    <property type="entry name" value="Znf_C2H2_sf"/>
</dbReference>
<evidence type="ECO:0000259" key="7">
    <source>
        <dbReference type="PROSITE" id="PS50157"/>
    </source>
</evidence>
<evidence type="ECO:0000256" key="3">
    <source>
        <dbReference type="ARBA" id="ARBA00022771"/>
    </source>
</evidence>
<evidence type="ECO:0000256" key="2">
    <source>
        <dbReference type="ARBA" id="ARBA00022737"/>
    </source>
</evidence>
<accession>A0AAF0DZ61</accession>
<dbReference type="AlphaFoldDB" id="A0AAF0DZ61"/>
<feature type="domain" description="C2H2-type" evidence="7">
    <location>
        <begin position="4"/>
        <end position="22"/>
    </location>
</feature>
<proteinExistence type="predicted"/>
<dbReference type="GO" id="GO:0008270">
    <property type="term" value="F:zinc ion binding"/>
    <property type="evidence" value="ECO:0007669"/>
    <property type="project" value="UniProtKB-KW"/>
</dbReference>
<feature type="region of interest" description="Disordered" evidence="6">
    <location>
        <begin position="194"/>
        <end position="214"/>
    </location>
</feature>
<dbReference type="SUPFAM" id="SSF57667">
    <property type="entry name" value="beta-beta-alpha zinc fingers"/>
    <property type="match status" value="1"/>
</dbReference>
<keyword evidence="2" id="KW-0677">Repeat</keyword>
<sequence>MKPFSCNVCGKSFKRSQDLKKHGLDSLYPPMPKSYAAAEDVNYARSFSGLDYDHSPRNFPPRSEGGWNSGIKRPRRMVDDFWEDVRRKKVAPVYDADMADRLNQILTPGCAQDPGLLDLFLGDSLFALGSPGVQESAPLSTMSDRSFASHAPSYDFNFGHLNAPTLDFSQSLNMLGLSSIPGMDSLGTEPYLYGNASNVPTQDPSRSSRSNEYVHPQLAVRDTTIQPTYRHVEPLTRAPVAALSMRRAPSISKEVPMEEDPVQESTPPARSIYPRLPGESRMSPMDDRSGNSSPVRWEPSLSLATRERHLNLVLNILLALNKRQRIDPQSGRITPLMSEARERPRPTFMPPPLRRAEGRERPLSKSVLYDLAPPRSPFRDAHPLSNTGMRPSRAAPPAPPVPPAPPAPSKEDRSPPRTGALPSIAQLLSDVDMN</sequence>
<evidence type="ECO:0000256" key="6">
    <source>
        <dbReference type="SAM" id="MobiDB-lite"/>
    </source>
</evidence>
<keyword evidence="3 5" id="KW-0863">Zinc-finger</keyword>
<keyword evidence="1" id="KW-0479">Metal-binding</keyword>
<feature type="region of interest" description="Disordered" evidence="6">
    <location>
        <begin position="329"/>
        <end position="434"/>
    </location>
</feature>
<organism evidence="8 9">
    <name type="scientific">Malassezia obtusa</name>
    <dbReference type="NCBI Taxonomy" id="76774"/>
    <lineage>
        <taxon>Eukaryota</taxon>
        <taxon>Fungi</taxon>
        <taxon>Dikarya</taxon>
        <taxon>Basidiomycota</taxon>
        <taxon>Ustilaginomycotina</taxon>
        <taxon>Malasseziomycetes</taxon>
        <taxon>Malasseziales</taxon>
        <taxon>Malasseziaceae</taxon>
        <taxon>Malassezia</taxon>
    </lineage>
</organism>
<evidence type="ECO:0000313" key="9">
    <source>
        <dbReference type="Proteomes" id="UP001214603"/>
    </source>
</evidence>